<keyword evidence="3" id="KW-1185">Reference proteome</keyword>
<sequence length="311" mass="35432">MNSMNSTVNTLLIEQCNEWPQCSENYAALKTVEVRDTEVDGYKFKVQFNPKRIQSSAAKVDPKSIQERKCFLCEINRPEVQRGIPFASKLGNTYTILVNPFPIFKKHLTIPSVAHTNQLIEGKIGDMLELARLLDDFLIFYNGPKCGASAPDHFHFQAGNKGFLPIEMDIEAILSAHSRQIEQDVYILKNAPANTIVYKSANVDAIICWFNQFYAKFKQISNSEEEPMMNLLSWFQDDYYYLVVYPRKMHRPSQFFAGGEENILISPASIDLGGVFITPLEKDFTKITSADIKDILEQITVTPDDLKKLIK</sequence>
<dbReference type="Proteomes" id="UP000294830">
    <property type="component" value="Unassembled WGS sequence"/>
</dbReference>
<dbReference type="InterPro" id="IPR046320">
    <property type="entry name" value="DUF4922"/>
</dbReference>
<proteinExistence type="predicted"/>
<dbReference type="Pfam" id="PF16269">
    <property type="entry name" value="DUF4922"/>
    <property type="match status" value="1"/>
</dbReference>
<dbReference type="AlphaFoldDB" id="A0A4R2EJQ2"/>
<dbReference type="EMBL" id="SLWB01000006">
    <property type="protein sequence ID" value="TCN68555.1"/>
    <property type="molecule type" value="Genomic_DNA"/>
</dbReference>
<accession>A0A4R2EJQ2</accession>
<comment type="caution">
    <text evidence="2">The sequence shown here is derived from an EMBL/GenBank/DDBJ whole genome shotgun (WGS) entry which is preliminary data.</text>
</comment>
<organism evidence="2 3">
    <name type="scientific">Acetobacteroides hydrogenigenes</name>
    <dbReference type="NCBI Taxonomy" id="979970"/>
    <lineage>
        <taxon>Bacteria</taxon>
        <taxon>Pseudomonadati</taxon>
        <taxon>Bacteroidota</taxon>
        <taxon>Bacteroidia</taxon>
        <taxon>Bacteroidales</taxon>
        <taxon>Rikenellaceae</taxon>
        <taxon>Acetobacteroides</taxon>
    </lineage>
</organism>
<protein>
    <submittedName>
        <fullName evidence="2">Uncharacterized protein DUF4922</fullName>
    </submittedName>
</protein>
<evidence type="ECO:0000313" key="2">
    <source>
        <dbReference type="EMBL" id="TCN68555.1"/>
    </source>
</evidence>
<reference evidence="2 3" key="1">
    <citation type="submission" date="2019-03" db="EMBL/GenBank/DDBJ databases">
        <title>Genomic Encyclopedia of Archaeal and Bacterial Type Strains, Phase II (KMG-II): from individual species to whole genera.</title>
        <authorList>
            <person name="Goeker M."/>
        </authorList>
    </citation>
    <scope>NUCLEOTIDE SEQUENCE [LARGE SCALE GENOMIC DNA]</scope>
    <source>
        <strain evidence="2 3">RL-C</strain>
    </source>
</reference>
<feature type="domain" description="DUF4922" evidence="1">
    <location>
        <begin position="12"/>
        <end position="160"/>
    </location>
</feature>
<gene>
    <name evidence="2" type="ORF">CLV25_106137</name>
</gene>
<evidence type="ECO:0000313" key="3">
    <source>
        <dbReference type="Proteomes" id="UP000294830"/>
    </source>
</evidence>
<dbReference type="InterPro" id="IPR036265">
    <property type="entry name" value="HIT-like_sf"/>
</dbReference>
<evidence type="ECO:0000259" key="1">
    <source>
        <dbReference type="Pfam" id="PF16269"/>
    </source>
</evidence>
<name>A0A4R2EJQ2_9BACT</name>
<dbReference type="SUPFAM" id="SSF54197">
    <property type="entry name" value="HIT-like"/>
    <property type="match status" value="1"/>
</dbReference>